<evidence type="ECO:0000313" key="2">
    <source>
        <dbReference type="EMBL" id="ADC64654.1"/>
    </source>
</evidence>
<feature type="transmembrane region" description="Helical" evidence="1">
    <location>
        <begin position="32"/>
        <end position="54"/>
    </location>
</feature>
<dbReference type="EMBL" id="CP001899">
    <property type="protein sequence ID" value="ADC64654.1"/>
    <property type="molecule type" value="Genomic_DNA"/>
</dbReference>
<dbReference type="eggNOG" id="arCOG11284">
    <property type="taxonomic scope" value="Archaea"/>
</dbReference>
<reference evidence="3" key="1">
    <citation type="submission" date="2010-02" db="EMBL/GenBank/DDBJ databases">
        <title>Complete sequence of Ferroglobus placidus DSM 10642.</title>
        <authorList>
            <consortium name="US DOE Joint Genome Institute"/>
            <person name="Lucas S."/>
            <person name="Copeland A."/>
            <person name="Lapidus A."/>
            <person name="Cheng J.-F."/>
            <person name="Bruce D."/>
            <person name="Goodwin L."/>
            <person name="Pitluck S."/>
            <person name="Saunders E."/>
            <person name="Brettin T."/>
            <person name="Detter J.C."/>
            <person name="Han C."/>
            <person name="Tapia R."/>
            <person name="Larimer F."/>
            <person name="Land M."/>
            <person name="Hauser L."/>
            <person name="Kyrpides N."/>
            <person name="Ivanova N."/>
            <person name="Holmes D."/>
            <person name="Lovley D."/>
            <person name="Kyrpides N."/>
            <person name="Anderson I.J."/>
            <person name="Woyke T."/>
        </authorList>
    </citation>
    <scope>NUCLEOTIDE SEQUENCE [LARGE SCALE GENOMIC DNA]</scope>
    <source>
        <strain evidence="3">DSM 10642 / AEDII12DO</strain>
    </source>
</reference>
<reference evidence="2 3" key="2">
    <citation type="journal article" date="2011" name="Stand. Genomic Sci.">
        <title>Complete genome sequence of Ferroglobus placidus AEDII12DO.</title>
        <authorList>
            <person name="Anderson I."/>
            <person name="Risso C."/>
            <person name="Holmes D."/>
            <person name="Lucas S."/>
            <person name="Copeland A."/>
            <person name="Lapidus A."/>
            <person name="Cheng J.F."/>
            <person name="Bruce D."/>
            <person name="Goodwin L."/>
            <person name="Pitluck S."/>
            <person name="Saunders E."/>
            <person name="Brettin T."/>
            <person name="Detter J.C."/>
            <person name="Han C."/>
            <person name="Tapia R."/>
            <person name="Larimer F."/>
            <person name="Land M."/>
            <person name="Hauser L."/>
            <person name="Woyke T."/>
            <person name="Lovley D."/>
            <person name="Kyrpides N."/>
            <person name="Ivanova N."/>
        </authorList>
    </citation>
    <scope>NUCLEOTIDE SEQUENCE [LARGE SCALE GENOMIC DNA]</scope>
    <source>
        <strain evidence="3">DSM 10642 / AEDII12DO</strain>
    </source>
</reference>
<proteinExistence type="predicted"/>
<evidence type="ECO:0000256" key="1">
    <source>
        <dbReference type="SAM" id="Phobius"/>
    </source>
</evidence>
<keyword evidence="1" id="KW-0812">Transmembrane</keyword>
<feature type="transmembrane region" description="Helical" evidence="1">
    <location>
        <begin position="99"/>
        <end position="122"/>
    </location>
</feature>
<organism evidence="2 3">
    <name type="scientific">Ferroglobus placidus (strain DSM 10642 / AEDII12DO)</name>
    <dbReference type="NCBI Taxonomy" id="589924"/>
    <lineage>
        <taxon>Archaea</taxon>
        <taxon>Methanobacteriati</taxon>
        <taxon>Methanobacteriota</taxon>
        <taxon>Archaeoglobi</taxon>
        <taxon>Archaeoglobales</taxon>
        <taxon>Archaeoglobaceae</taxon>
        <taxon>Ferroglobus</taxon>
    </lineage>
</organism>
<sequence length="167" mass="18345">MSPRRAILSLIGLITLIEPCLAVPPPPAHVALILLIAPVIVNYFWNFTILGLLFRHFNIGVISRKFALFIAILTLLGLCIDGFTYLLGLNFFADPPQSLFLWFLLAGILLFITACSLTRLVYRLPKKICFISGLVYGAASNPAAGILLAGILLGSLIPPYWQNFPHP</sequence>
<gene>
    <name evidence="2" type="ordered locus">Ferp_0480</name>
</gene>
<name>D3S321_FERPA</name>
<dbReference type="HOGENOM" id="CLU_1590803_0_0_2"/>
<feature type="transmembrane region" description="Helical" evidence="1">
    <location>
        <begin position="134"/>
        <end position="157"/>
    </location>
</feature>
<dbReference type="KEGG" id="fpl:Ferp_0480"/>
<keyword evidence="3" id="KW-1185">Reference proteome</keyword>
<dbReference type="AlphaFoldDB" id="D3S321"/>
<dbReference type="Proteomes" id="UP000002613">
    <property type="component" value="Chromosome"/>
</dbReference>
<accession>D3S321</accession>
<keyword evidence="1" id="KW-0472">Membrane</keyword>
<dbReference type="PaxDb" id="589924-Ferp_0480"/>
<feature type="transmembrane region" description="Helical" evidence="1">
    <location>
        <begin position="66"/>
        <end position="87"/>
    </location>
</feature>
<protein>
    <submittedName>
        <fullName evidence="2">Uncharacterized protein</fullName>
    </submittedName>
</protein>
<evidence type="ECO:0000313" key="3">
    <source>
        <dbReference type="Proteomes" id="UP000002613"/>
    </source>
</evidence>
<keyword evidence="1" id="KW-1133">Transmembrane helix</keyword>